<organism evidence="1 2">
    <name type="scientific">Anaerolinea thermophila (strain DSM 14523 / JCM 11388 / NBRC 100420 / UNI-1)</name>
    <dbReference type="NCBI Taxonomy" id="926569"/>
    <lineage>
        <taxon>Bacteria</taxon>
        <taxon>Bacillati</taxon>
        <taxon>Chloroflexota</taxon>
        <taxon>Anaerolineae</taxon>
        <taxon>Anaerolineales</taxon>
        <taxon>Anaerolineaceae</taxon>
        <taxon>Anaerolinea</taxon>
    </lineage>
</organism>
<gene>
    <name evidence="1" type="ordered locus">ANT_24440</name>
</gene>
<dbReference type="EMBL" id="AP012029">
    <property type="protein sequence ID" value="BAJ64470.1"/>
    <property type="molecule type" value="Genomic_DNA"/>
</dbReference>
<reference evidence="1 2" key="1">
    <citation type="submission" date="2010-12" db="EMBL/GenBank/DDBJ databases">
        <title>Whole genome sequence of Anaerolinea thermophila UNI-1.</title>
        <authorList>
            <person name="Narita-Yamada S."/>
            <person name="Kishi E."/>
            <person name="Watanabe Y."/>
            <person name="Takasaki K."/>
            <person name="Ankai A."/>
            <person name="Oguchi A."/>
            <person name="Fukui S."/>
            <person name="Takahashi M."/>
            <person name="Yashiro I."/>
            <person name="Hosoyama A."/>
            <person name="Sekiguchi Y."/>
            <person name="Hanada S."/>
            <person name="Fujita N."/>
        </authorList>
    </citation>
    <scope>NUCLEOTIDE SEQUENCE [LARGE SCALE GENOMIC DNA]</scope>
    <source>
        <strain evidence="2">DSM 14523 / JCM 11388 / NBRC 100420 / UNI-1</strain>
    </source>
</reference>
<evidence type="ECO:0000313" key="1">
    <source>
        <dbReference type="EMBL" id="BAJ64470.1"/>
    </source>
</evidence>
<dbReference type="KEGG" id="atm:ANT_24440"/>
<keyword evidence="2" id="KW-1185">Reference proteome</keyword>
<dbReference type="InParanoid" id="E8MYY4"/>
<dbReference type="Proteomes" id="UP000008922">
    <property type="component" value="Chromosome"/>
</dbReference>
<name>E8MYY4_ANATU</name>
<protein>
    <recommendedName>
        <fullName evidence="3">Helix-turn-helix domain-containing protein</fullName>
    </recommendedName>
</protein>
<dbReference type="AlphaFoldDB" id="E8MYY4"/>
<sequence length="173" mass="19739">MRPALEVTRITKVQDERIDMLTLPTFIPLSEAARKYGLEEDRLRALVEKGKIRAGVVAGEMVVSEEEVRGEAIQEKGLRKEDLPEYQKHAEKRGRPIWILKAAEKYRVPFSTLRGWVAKGYIKVIGNEGKKVLLDEQDVAYCAEIYDQRRGQGKWLFDDNGLPYKPKTGPLAL</sequence>
<accession>E8MYY4</accession>
<proteinExistence type="predicted"/>
<evidence type="ECO:0008006" key="3">
    <source>
        <dbReference type="Google" id="ProtNLM"/>
    </source>
</evidence>
<evidence type="ECO:0000313" key="2">
    <source>
        <dbReference type="Proteomes" id="UP000008922"/>
    </source>
</evidence>
<dbReference type="HOGENOM" id="CLU_1682994_0_0_0"/>